<reference evidence="1" key="1">
    <citation type="submission" date="2018-05" db="EMBL/GenBank/DDBJ databases">
        <authorList>
            <person name="Lanie J.A."/>
            <person name="Ng W.-L."/>
            <person name="Kazmierczak K.M."/>
            <person name="Andrzejewski T.M."/>
            <person name="Davidsen T.M."/>
            <person name="Wayne K.J."/>
            <person name="Tettelin H."/>
            <person name="Glass J.I."/>
            <person name="Rusch D."/>
            <person name="Podicherti R."/>
            <person name="Tsui H.-C.T."/>
            <person name="Winkler M.E."/>
        </authorList>
    </citation>
    <scope>NUCLEOTIDE SEQUENCE</scope>
</reference>
<organism evidence="1">
    <name type="scientific">marine metagenome</name>
    <dbReference type="NCBI Taxonomy" id="408172"/>
    <lineage>
        <taxon>unclassified sequences</taxon>
        <taxon>metagenomes</taxon>
        <taxon>ecological metagenomes</taxon>
    </lineage>
</organism>
<dbReference type="AlphaFoldDB" id="A0A382RT62"/>
<sequence length="127" mass="14637">MDELALAAVAAATGAWPYQPKGRQKTYVARGGKRFHLRTRTEEDDGEWFLGINERFWTAGEYFVLACGGPNAMFVVPVDEFPSKDGFPRGGTDRKIHVVCRRGQWYIRDPYPRFVFDQYRDAFRPLV</sequence>
<evidence type="ECO:0000313" key="1">
    <source>
        <dbReference type="EMBL" id="SVD00836.1"/>
    </source>
</evidence>
<dbReference type="EMBL" id="UINC01123991">
    <property type="protein sequence ID" value="SVD00836.1"/>
    <property type="molecule type" value="Genomic_DNA"/>
</dbReference>
<name>A0A382RT62_9ZZZZ</name>
<gene>
    <name evidence="1" type="ORF">METZ01_LOCUS353690</name>
</gene>
<proteinExistence type="predicted"/>
<protein>
    <submittedName>
        <fullName evidence="1">Uncharacterized protein</fullName>
    </submittedName>
</protein>
<accession>A0A382RT62</accession>